<comment type="caution">
    <text evidence="7">The sequence shown here is derived from an EMBL/GenBank/DDBJ whole genome shotgun (WGS) entry which is preliminary data.</text>
</comment>
<dbReference type="AlphaFoldDB" id="A0ABD2KW54"/>
<gene>
    <name evidence="7" type="ORF">niasHT_019529</name>
</gene>
<organism evidence="7 8">
    <name type="scientific">Heterodera trifolii</name>
    <dbReference type="NCBI Taxonomy" id="157864"/>
    <lineage>
        <taxon>Eukaryota</taxon>
        <taxon>Metazoa</taxon>
        <taxon>Ecdysozoa</taxon>
        <taxon>Nematoda</taxon>
        <taxon>Chromadorea</taxon>
        <taxon>Rhabditida</taxon>
        <taxon>Tylenchina</taxon>
        <taxon>Tylenchomorpha</taxon>
        <taxon>Tylenchoidea</taxon>
        <taxon>Heteroderidae</taxon>
        <taxon>Heteroderinae</taxon>
        <taxon>Heterodera</taxon>
    </lineage>
</organism>
<feature type="transmembrane region" description="Helical" evidence="5">
    <location>
        <begin position="180"/>
        <end position="199"/>
    </location>
</feature>
<feature type="transmembrane region" description="Helical" evidence="5">
    <location>
        <begin position="220"/>
        <end position="240"/>
    </location>
</feature>
<feature type="transmembrane region" description="Helical" evidence="5">
    <location>
        <begin position="47"/>
        <end position="69"/>
    </location>
</feature>
<feature type="transmembrane region" description="Helical" evidence="5">
    <location>
        <begin position="75"/>
        <end position="102"/>
    </location>
</feature>
<dbReference type="Gene3D" id="1.20.1070.10">
    <property type="entry name" value="Rhodopsin 7-helix transmembrane proteins"/>
    <property type="match status" value="1"/>
</dbReference>
<dbReference type="EMBL" id="JBICBT010000626">
    <property type="protein sequence ID" value="KAL3107133.1"/>
    <property type="molecule type" value="Genomic_DNA"/>
</dbReference>
<dbReference type="InterPro" id="IPR047130">
    <property type="entry name" value="7TM_GPCR_Srsx_nematod"/>
</dbReference>
<protein>
    <recommendedName>
        <fullName evidence="6">G-protein coupled receptors family 1 profile domain-containing protein</fullName>
    </recommendedName>
</protein>
<dbReference type="InterPro" id="IPR019424">
    <property type="entry name" value="7TM_GPCR_Srsx"/>
</dbReference>
<evidence type="ECO:0000256" key="1">
    <source>
        <dbReference type="ARBA" id="ARBA00004370"/>
    </source>
</evidence>
<evidence type="ECO:0000313" key="7">
    <source>
        <dbReference type="EMBL" id="KAL3107133.1"/>
    </source>
</evidence>
<accession>A0ABD2KW54</accession>
<dbReference type="PANTHER" id="PTHR23360">
    <property type="entry name" value="G-PROTEIN COUPLED RECEPTORS FAMILY 1 PROFILE DOMAIN-CONTAINING PROTEIN-RELATED"/>
    <property type="match status" value="1"/>
</dbReference>
<feature type="transmembrane region" description="Helical" evidence="5">
    <location>
        <begin position="123"/>
        <end position="149"/>
    </location>
</feature>
<feature type="transmembrane region" description="Helical" evidence="5">
    <location>
        <begin position="252"/>
        <end position="275"/>
    </location>
</feature>
<dbReference type="GO" id="GO:0016020">
    <property type="term" value="C:membrane"/>
    <property type="evidence" value="ECO:0007669"/>
    <property type="project" value="UniProtKB-SubCell"/>
</dbReference>
<reference evidence="7 8" key="1">
    <citation type="submission" date="2024-10" db="EMBL/GenBank/DDBJ databases">
        <authorList>
            <person name="Kim D."/>
        </authorList>
    </citation>
    <scope>NUCLEOTIDE SEQUENCE [LARGE SCALE GENOMIC DNA]</scope>
    <source>
        <strain evidence="7">BH-2024</strain>
    </source>
</reference>
<keyword evidence="8" id="KW-1185">Reference proteome</keyword>
<evidence type="ECO:0000256" key="3">
    <source>
        <dbReference type="ARBA" id="ARBA00022989"/>
    </source>
</evidence>
<evidence type="ECO:0000313" key="8">
    <source>
        <dbReference type="Proteomes" id="UP001620626"/>
    </source>
</evidence>
<keyword evidence="3 5" id="KW-1133">Transmembrane helix</keyword>
<proteinExistence type="predicted"/>
<dbReference type="Pfam" id="PF10320">
    <property type="entry name" value="7TM_GPCR_Srsx"/>
    <property type="match status" value="1"/>
</dbReference>
<evidence type="ECO:0000256" key="5">
    <source>
        <dbReference type="SAM" id="Phobius"/>
    </source>
</evidence>
<feature type="transmembrane region" description="Helical" evidence="5">
    <location>
        <begin position="12"/>
        <end position="35"/>
    </location>
</feature>
<comment type="subcellular location">
    <subcellularLocation>
        <location evidence="1">Membrane</location>
    </subcellularLocation>
</comment>
<dbReference type="InterPro" id="IPR000276">
    <property type="entry name" value="GPCR_Rhodpsn"/>
</dbReference>
<keyword evidence="4 5" id="KW-0472">Membrane</keyword>
<evidence type="ECO:0000256" key="4">
    <source>
        <dbReference type="ARBA" id="ARBA00023136"/>
    </source>
</evidence>
<dbReference type="InterPro" id="IPR017452">
    <property type="entry name" value="GPCR_Rhodpsn_7TM"/>
</dbReference>
<keyword evidence="2 5" id="KW-0812">Transmembrane</keyword>
<dbReference type="PROSITE" id="PS50262">
    <property type="entry name" value="G_PROTEIN_RECEP_F1_2"/>
    <property type="match status" value="1"/>
</dbReference>
<name>A0ABD2KW54_9BILA</name>
<dbReference type="SUPFAM" id="SSF81321">
    <property type="entry name" value="Family A G protein-coupled receptor-like"/>
    <property type="match status" value="1"/>
</dbReference>
<evidence type="ECO:0000256" key="2">
    <source>
        <dbReference type="ARBA" id="ARBA00022692"/>
    </source>
</evidence>
<dbReference type="SMART" id="SM01381">
    <property type="entry name" value="7TM_GPCR_Srsx"/>
    <property type="match status" value="1"/>
</dbReference>
<feature type="domain" description="G-protein coupled receptors family 1 profile" evidence="6">
    <location>
        <begin position="26"/>
        <end position="273"/>
    </location>
</feature>
<sequence length="321" mass="36060">MACFPWNCSSPHFSGGFFLCPVCSSTAPFCTQSFVRSESLRSTCSTLLAIGSFLDIVSLLTFSVTFVVTLSGQNFISLFICYFLQLLPNLSIFSSVWIVFFVSFDRLIAVLFPLRCNLLEKHLLLYISPMLFVTFGYSIYMVVMAANWALFTYPDWPVLCTNSDAFAFGMAAETALRNGLLIDCTSFLFYILVAIVLIFRWKKMSGSEMDKHRLFKSLSAIMLFVVGSYFFICVFVLLASSMPSQPFFTFHVFPSILALLTCVAASSNAPLLFIFSKDYRLAFRKQFTECPLIGKWLNGIGNVQVNVVRNVNMNVSSTIPL</sequence>
<evidence type="ECO:0000259" key="6">
    <source>
        <dbReference type="PROSITE" id="PS50262"/>
    </source>
</evidence>
<dbReference type="Proteomes" id="UP001620626">
    <property type="component" value="Unassembled WGS sequence"/>
</dbReference>